<dbReference type="Proteomes" id="UP000244898">
    <property type="component" value="Unassembled WGS sequence"/>
</dbReference>
<keyword evidence="1" id="KW-0805">Transcription regulation</keyword>
<accession>A0A2R8CF85</accession>
<dbReference type="Pfam" id="PF01047">
    <property type="entry name" value="MarR"/>
    <property type="match status" value="1"/>
</dbReference>
<dbReference type="InterPro" id="IPR036390">
    <property type="entry name" value="WH_DNA-bd_sf"/>
</dbReference>
<name>A0A2R8CF85_9RHOB</name>
<dbReference type="GO" id="GO:0003677">
    <property type="term" value="F:DNA binding"/>
    <property type="evidence" value="ECO:0007669"/>
    <property type="project" value="UniProtKB-KW"/>
</dbReference>
<dbReference type="SUPFAM" id="SSF46785">
    <property type="entry name" value="Winged helix' DNA-binding domain"/>
    <property type="match status" value="1"/>
</dbReference>
<dbReference type="EMBL" id="ONZG01000016">
    <property type="protein sequence ID" value="SPJ31085.1"/>
    <property type="molecule type" value="Genomic_DNA"/>
</dbReference>
<keyword evidence="2" id="KW-0238">DNA-binding</keyword>
<evidence type="ECO:0000256" key="1">
    <source>
        <dbReference type="ARBA" id="ARBA00023015"/>
    </source>
</evidence>
<dbReference type="PANTHER" id="PTHR42756:SF1">
    <property type="entry name" value="TRANSCRIPTIONAL REPRESSOR OF EMRAB OPERON"/>
    <property type="match status" value="1"/>
</dbReference>
<dbReference type="SMART" id="SM00347">
    <property type="entry name" value="HTH_MARR"/>
    <property type="match status" value="1"/>
</dbReference>
<dbReference type="GO" id="GO:0003700">
    <property type="term" value="F:DNA-binding transcription factor activity"/>
    <property type="evidence" value="ECO:0007669"/>
    <property type="project" value="InterPro"/>
</dbReference>
<keyword evidence="6" id="KW-1185">Reference proteome</keyword>
<dbReference type="RefSeq" id="WP_165821503.1">
    <property type="nucleotide sequence ID" value="NZ_ONZG01000016.1"/>
</dbReference>
<dbReference type="Gene3D" id="1.10.10.10">
    <property type="entry name" value="Winged helix-like DNA-binding domain superfamily/Winged helix DNA-binding domain"/>
    <property type="match status" value="1"/>
</dbReference>
<protein>
    <submittedName>
        <fullName evidence="5">Organic hydroperoxide resistance transcriptional regulator</fullName>
    </submittedName>
</protein>
<dbReference type="PROSITE" id="PS50995">
    <property type="entry name" value="HTH_MARR_2"/>
    <property type="match status" value="1"/>
</dbReference>
<keyword evidence="3" id="KW-0804">Transcription</keyword>
<dbReference type="InterPro" id="IPR036388">
    <property type="entry name" value="WH-like_DNA-bd_sf"/>
</dbReference>
<dbReference type="PRINTS" id="PR00598">
    <property type="entry name" value="HTHMARR"/>
</dbReference>
<reference evidence="6" key="1">
    <citation type="submission" date="2018-03" db="EMBL/GenBank/DDBJ databases">
        <authorList>
            <person name="Rodrigo-Torres L."/>
            <person name="Arahal R. D."/>
            <person name="Lucena T."/>
        </authorList>
    </citation>
    <scope>NUCLEOTIDE SEQUENCE [LARGE SCALE GENOMIC DNA]</scope>
    <source>
        <strain evidence="6">CECT 7615</strain>
    </source>
</reference>
<feature type="domain" description="HTH marR-type" evidence="4">
    <location>
        <begin position="14"/>
        <end position="144"/>
    </location>
</feature>
<sequence>MSETQTTDVPTRADELFCYGIYTTSHAVSRAYAQYLKRLGLTYPQYITLTLLWEKDRQKVNTLAKVLRMETSTMTPLVKRLEGMGLVCREPSLNDRRVVEVVLTDHGRALQAQAPAITGCMIEQTGMTQSELQDLQHLLFKLRDGLLEP</sequence>
<gene>
    <name evidence="5" type="primary">ohrR</name>
    <name evidence="5" type="ORF">TRM7615_04625</name>
</gene>
<dbReference type="AlphaFoldDB" id="A0A2R8CF85"/>
<evidence type="ECO:0000256" key="3">
    <source>
        <dbReference type="ARBA" id="ARBA00023163"/>
    </source>
</evidence>
<organism evidence="5 6">
    <name type="scientific">Falsiruegeria mediterranea M17</name>
    <dbReference type="NCBI Taxonomy" id="1200281"/>
    <lineage>
        <taxon>Bacteria</taxon>
        <taxon>Pseudomonadati</taxon>
        <taxon>Pseudomonadota</taxon>
        <taxon>Alphaproteobacteria</taxon>
        <taxon>Rhodobacterales</taxon>
        <taxon>Roseobacteraceae</taxon>
        <taxon>Falsiruegeria</taxon>
    </lineage>
</organism>
<dbReference type="PANTHER" id="PTHR42756">
    <property type="entry name" value="TRANSCRIPTIONAL REGULATOR, MARR"/>
    <property type="match status" value="1"/>
</dbReference>
<evidence type="ECO:0000313" key="6">
    <source>
        <dbReference type="Proteomes" id="UP000244898"/>
    </source>
</evidence>
<proteinExistence type="predicted"/>
<evidence type="ECO:0000256" key="2">
    <source>
        <dbReference type="ARBA" id="ARBA00023125"/>
    </source>
</evidence>
<dbReference type="InterPro" id="IPR000835">
    <property type="entry name" value="HTH_MarR-typ"/>
</dbReference>
<evidence type="ECO:0000313" key="5">
    <source>
        <dbReference type="EMBL" id="SPJ31085.1"/>
    </source>
</evidence>
<evidence type="ECO:0000259" key="4">
    <source>
        <dbReference type="PROSITE" id="PS50995"/>
    </source>
</evidence>